<dbReference type="GO" id="GO:0032580">
    <property type="term" value="C:Golgi cisterna membrane"/>
    <property type="evidence" value="ECO:0007669"/>
    <property type="project" value="TreeGrafter"/>
</dbReference>
<feature type="compositionally biased region" description="Basic and acidic residues" evidence="3">
    <location>
        <begin position="99"/>
        <end position="113"/>
    </location>
</feature>
<protein>
    <submittedName>
        <fullName evidence="5">Golgin subfamily A member 2 isoform X2</fullName>
    </submittedName>
</protein>
<keyword evidence="6" id="KW-1185">Reference proteome</keyword>
<dbReference type="PANTHER" id="PTHR10881">
    <property type="entry name" value="GOLGIN SUBFAMILY A MEMBER-RELATED"/>
    <property type="match status" value="1"/>
</dbReference>
<feature type="region of interest" description="Disordered" evidence="3">
    <location>
        <begin position="99"/>
        <end position="155"/>
    </location>
</feature>
<evidence type="ECO:0000313" key="5">
    <source>
        <dbReference type="EMBL" id="RXN35758.1"/>
    </source>
</evidence>
<accession>A0A498NVJ7</accession>
<dbReference type="PANTHER" id="PTHR10881:SF46">
    <property type="entry name" value="GOLGIN SUBFAMILY A MEMBER 2"/>
    <property type="match status" value="1"/>
</dbReference>
<keyword evidence="1 2" id="KW-0175">Coiled coil</keyword>
<dbReference type="STRING" id="84645.A0A498NVJ7"/>
<dbReference type="Pfam" id="PF15070">
    <property type="entry name" value="GOLGA2L5"/>
    <property type="match status" value="1"/>
</dbReference>
<evidence type="ECO:0000256" key="1">
    <source>
        <dbReference type="ARBA" id="ARBA00023054"/>
    </source>
</evidence>
<dbReference type="GO" id="GO:0000137">
    <property type="term" value="C:Golgi cis cisterna"/>
    <property type="evidence" value="ECO:0007669"/>
    <property type="project" value="TreeGrafter"/>
</dbReference>
<evidence type="ECO:0000313" key="6">
    <source>
        <dbReference type="Proteomes" id="UP000290572"/>
    </source>
</evidence>
<comment type="caution">
    <text evidence="5">The sequence shown here is derived from an EMBL/GenBank/DDBJ whole genome shotgun (WGS) entry which is preliminary data.</text>
</comment>
<evidence type="ECO:0007829" key="7">
    <source>
        <dbReference type="PeptideAtlas" id="A0A498NVJ7"/>
    </source>
</evidence>
<dbReference type="GO" id="GO:0007030">
    <property type="term" value="P:Golgi organization"/>
    <property type="evidence" value="ECO:0007669"/>
    <property type="project" value="TreeGrafter"/>
</dbReference>
<dbReference type="InterPro" id="IPR024858">
    <property type="entry name" value="GOLGA"/>
</dbReference>
<evidence type="ECO:0000259" key="4">
    <source>
        <dbReference type="Pfam" id="PF15070"/>
    </source>
</evidence>
<keyword evidence="7" id="KW-1267">Proteomics identification</keyword>
<organism evidence="5 6">
    <name type="scientific">Labeo rohita</name>
    <name type="common">Indian major carp</name>
    <name type="synonym">Cyprinus rohita</name>
    <dbReference type="NCBI Taxonomy" id="84645"/>
    <lineage>
        <taxon>Eukaryota</taxon>
        <taxon>Metazoa</taxon>
        <taxon>Chordata</taxon>
        <taxon>Craniata</taxon>
        <taxon>Vertebrata</taxon>
        <taxon>Euteleostomi</taxon>
        <taxon>Actinopterygii</taxon>
        <taxon>Neopterygii</taxon>
        <taxon>Teleostei</taxon>
        <taxon>Ostariophysi</taxon>
        <taxon>Cypriniformes</taxon>
        <taxon>Cyprinidae</taxon>
        <taxon>Labeoninae</taxon>
        <taxon>Labeonini</taxon>
        <taxon>Labeo</taxon>
    </lineage>
</organism>
<dbReference type="EMBL" id="QBIY01010953">
    <property type="protein sequence ID" value="RXN35758.1"/>
    <property type="molecule type" value="Genomic_DNA"/>
</dbReference>
<name>A0A498NVJ7_LABRO</name>
<feature type="compositionally biased region" description="Basic and acidic residues" evidence="3">
    <location>
        <begin position="52"/>
        <end position="61"/>
    </location>
</feature>
<gene>
    <name evidence="5" type="ORF">ROHU_003556</name>
</gene>
<sequence>MQHDEVQGKVQLEQSHMQLQEAQEKLNRLVRDNEELKTEVQELLNSSVLNTSRRDDGDGLESHSVSESFQKSQIVIPEDFESREEMEEFIHSALTRLEEERDEMSRRFEEERRLHHATRQQLSAVSHEQQQQQHHHEHHPHDHHDHHPHSTECSDGVPVEVHEALRVAMEKLQTRFTVLMQEKVDLKERVEELEHRCIQLSGETDTIGEALLHMHCIFHLYNYHV</sequence>
<feature type="region of interest" description="Disordered" evidence="3">
    <location>
        <begin position="45"/>
        <end position="70"/>
    </location>
</feature>
<dbReference type="AlphaFoldDB" id="A0A498NVJ7"/>
<feature type="coiled-coil region" evidence="2">
    <location>
        <begin position="169"/>
        <end position="203"/>
    </location>
</feature>
<reference evidence="5 6" key="1">
    <citation type="submission" date="2018-03" db="EMBL/GenBank/DDBJ databases">
        <title>Draft genome sequence of Rohu Carp (Labeo rohita).</title>
        <authorList>
            <person name="Das P."/>
            <person name="Kushwaha B."/>
            <person name="Joshi C.G."/>
            <person name="Kumar D."/>
            <person name="Nagpure N.S."/>
            <person name="Sahoo L."/>
            <person name="Das S.P."/>
            <person name="Bit A."/>
            <person name="Patnaik S."/>
            <person name="Meher P.K."/>
            <person name="Jayasankar P."/>
            <person name="Koringa P.G."/>
            <person name="Patel N.V."/>
            <person name="Hinsu A.T."/>
            <person name="Kumar R."/>
            <person name="Pandey M."/>
            <person name="Agarwal S."/>
            <person name="Srivastava S."/>
            <person name="Singh M."/>
            <person name="Iquebal M.A."/>
            <person name="Jaiswal S."/>
            <person name="Angadi U.B."/>
            <person name="Kumar N."/>
            <person name="Raza M."/>
            <person name="Shah T.M."/>
            <person name="Rai A."/>
            <person name="Jena J.K."/>
        </authorList>
    </citation>
    <scope>NUCLEOTIDE SEQUENCE [LARGE SCALE GENOMIC DNA]</scope>
    <source>
        <strain evidence="5">DASCIFA01</strain>
        <tissue evidence="5">Testis</tissue>
    </source>
</reference>
<feature type="compositionally biased region" description="Basic and acidic residues" evidence="3">
    <location>
        <begin position="139"/>
        <end position="152"/>
    </location>
</feature>
<dbReference type="Proteomes" id="UP000290572">
    <property type="component" value="Unassembled WGS sequence"/>
</dbReference>
<evidence type="ECO:0000256" key="3">
    <source>
        <dbReference type="SAM" id="MobiDB-lite"/>
    </source>
</evidence>
<evidence type="ECO:0000256" key="2">
    <source>
        <dbReference type="SAM" id="Coils"/>
    </source>
</evidence>
<feature type="domain" description="Golgin subfamily A conserved" evidence="4">
    <location>
        <begin position="1"/>
        <end position="210"/>
    </location>
</feature>
<dbReference type="InterPro" id="IPR043976">
    <property type="entry name" value="GOLGA_cons_dom"/>
</dbReference>
<proteinExistence type="evidence at protein level"/>
<dbReference type="GO" id="GO:0005801">
    <property type="term" value="C:cis-Golgi network"/>
    <property type="evidence" value="ECO:0007669"/>
    <property type="project" value="TreeGrafter"/>
</dbReference>